<protein>
    <submittedName>
        <fullName evidence="1">Uncharacterized protein</fullName>
    </submittedName>
</protein>
<dbReference type="OrthoDB" id="3425223at2"/>
<name>A0A263CVP4_9PSEU</name>
<proteinExistence type="predicted"/>
<accession>A0A263CVP4</accession>
<dbReference type="AlphaFoldDB" id="A0A263CVP4"/>
<evidence type="ECO:0000313" key="2">
    <source>
        <dbReference type="Proteomes" id="UP000242444"/>
    </source>
</evidence>
<sequence length="182" mass="19998">MSTATDEDLAVELLRATPTHENRPEERLRDWARIALAFGDELAATPDPGPAPETVDRPDGVRADVLILAEYDTRRRMILVHPAGISRATEVLARAGCTVTRAELRATAVAHEIAHHRMHGGTGRELARRLGHTTARIGRWRIRGHVTGAEEIAAHRFAHLRTGLERSPLLLTTVLAQHTFGG</sequence>
<organism evidence="1 2">
    <name type="scientific">Amycolatopsis antarctica</name>
    <dbReference type="NCBI Taxonomy" id="1854586"/>
    <lineage>
        <taxon>Bacteria</taxon>
        <taxon>Bacillati</taxon>
        <taxon>Actinomycetota</taxon>
        <taxon>Actinomycetes</taxon>
        <taxon>Pseudonocardiales</taxon>
        <taxon>Pseudonocardiaceae</taxon>
        <taxon>Amycolatopsis</taxon>
    </lineage>
</organism>
<dbReference type="InParanoid" id="A0A263CVP4"/>
<keyword evidence="2" id="KW-1185">Reference proteome</keyword>
<dbReference type="Proteomes" id="UP000242444">
    <property type="component" value="Unassembled WGS sequence"/>
</dbReference>
<reference evidence="1 2" key="1">
    <citation type="submission" date="2017-07" db="EMBL/GenBank/DDBJ databases">
        <title>Amycolatopsis antarcticus sp. nov., isolated from the surface of an Antarcticus brown macroalga.</title>
        <authorList>
            <person name="Wang J."/>
            <person name="Leiva S."/>
            <person name="Huang J."/>
            <person name="Huang Y."/>
        </authorList>
    </citation>
    <scope>NUCLEOTIDE SEQUENCE [LARGE SCALE GENOMIC DNA]</scope>
    <source>
        <strain evidence="1 2">AU-G6</strain>
    </source>
</reference>
<comment type="caution">
    <text evidence="1">The sequence shown here is derived from an EMBL/GenBank/DDBJ whole genome shotgun (WGS) entry which is preliminary data.</text>
</comment>
<dbReference type="EMBL" id="NKYE01000022">
    <property type="protein sequence ID" value="OZM70212.1"/>
    <property type="molecule type" value="Genomic_DNA"/>
</dbReference>
<gene>
    <name evidence="1" type="ORF">CFN78_26185</name>
</gene>
<evidence type="ECO:0000313" key="1">
    <source>
        <dbReference type="EMBL" id="OZM70212.1"/>
    </source>
</evidence>
<dbReference type="RefSeq" id="WP_094865715.1">
    <property type="nucleotide sequence ID" value="NZ_NKYE01000022.1"/>
</dbReference>